<sequence length="371" mass="40532">MYSVDNAPVVLSVHSGVRFIGASGETTLSDADHAQKPGTIDSPSQYAAVKSDSCFKDSPSKPSLMSWSDEVAPMVLPNKAQLPSGIENIRPHLQNVDNVPLLVNLFSDSDHHTSREMIEIMQVSRFANSFINASVFPLGLRDNGEVVLVVGSSLNYHNGRIFSKGNCSICVEPQRPAVCCYELNKAVTSNLQATHLASRLMGICTNIILPSDVSLDLIALISECRYRLRLSRSAMSFFLQSSFSLYLLQFFSLFPFAPSMLTAFQMFLLACVYVPVVTFAITALGGQGNDCIDQISQKNTGDVAWKAMRRMSISVLVVYLPNVSFVAVVYVALVMTGTTTLKTSSTNSIISWSPDDVVHTARHVAAFLVHF</sequence>
<dbReference type="PANTHER" id="PTHR13219:SF6">
    <property type="entry name" value="TRANSMEMBRANE PROTEIN 94"/>
    <property type="match status" value="1"/>
</dbReference>
<dbReference type="Proteomes" id="UP000050794">
    <property type="component" value="Unassembled WGS sequence"/>
</dbReference>
<keyword evidence="1" id="KW-0812">Transmembrane</keyword>
<dbReference type="WBParaSite" id="TCNE_0000148801-mRNA-1">
    <property type="protein sequence ID" value="TCNE_0000148801-mRNA-1"/>
    <property type="gene ID" value="TCNE_0000148801"/>
</dbReference>
<feature type="transmembrane region" description="Helical" evidence="1">
    <location>
        <begin position="237"/>
        <end position="257"/>
    </location>
</feature>
<protein>
    <submittedName>
        <fullName evidence="4">ABC2_membrane domain-containing protein</fullName>
    </submittedName>
</protein>
<organism evidence="3 4">
    <name type="scientific">Toxocara canis</name>
    <name type="common">Canine roundworm</name>
    <dbReference type="NCBI Taxonomy" id="6265"/>
    <lineage>
        <taxon>Eukaryota</taxon>
        <taxon>Metazoa</taxon>
        <taxon>Ecdysozoa</taxon>
        <taxon>Nematoda</taxon>
        <taxon>Chromadorea</taxon>
        <taxon>Rhabditida</taxon>
        <taxon>Spirurina</taxon>
        <taxon>Ascaridomorpha</taxon>
        <taxon>Ascaridoidea</taxon>
        <taxon>Toxocaridae</taxon>
        <taxon>Toxocara</taxon>
    </lineage>
</organism>
<keyword evidence="3" id="KW-1185">Reference proteome</keyword>
<keyword evidence="1" id="KW-0472">Membrane</keyword>
<dbReference type="PANTHER" id="PTHR13219">
    <property type="entry name" value="TRANSMEMBRANE PROTEIN 94"/>
    <property type="match status" value="1"/>
</dbReference>
<dbReference type="AlphaFoldDB" id="A0A183TZ19"/>
<evidence type="ECO:0000256" key="1">
    <source>
        <dbReference type="SAM" id="Phobius"/>
    </source>
</evidence>
<keyword evidence="1" id="KW-1133">Transmembrane helix</keyword>
<evidence type="ECO:0000313" key="4">
    <source>
        <dbReference type="WBParaSite" id="TCNE_0000148801-mRNA-1"/>
    </source>
</evidence>
<reference evidence="2 3" key="2">
    <citation type="submission" date="2018-11" db="EMBL/GenBank/DDBJ databases">
        <authorList>
            <consortium name="Pathogen Informatics"/>
        </authorList>
    </citation>
    <scope>NUCLEOTIDE SEQUENCE [LARGE SCALE GENOMIC DNA]</scope>
</reference>
<proteinExistence type="predicted"/>
<reference evidence="4" key="1">
    <citation type="submission" date="2016-06" db="UniProtKB">
        <authorList>
            <consortium name="WormBaseParasite"/>
        </authorList>
    </citation>
    <scope>IDENTIFICATION</scope>
</reference>
<evidence type="ECO:0000313" key="2">
    <source>
        <dbReference type="EMBL" id="VDM26257.1"/>
    </source>
</evidence>
<accession>A0A183TZ19</accession>
<feature type="transmembrane region" description="Helical" evidence="1">
    <location>
        <begin position="263"/>
        <end position="284"/>
    </location>
</feature>
<evidence type="ECO:0000313" key="3">
    <source>
        <dbReference type="Proteomes" id="UP000050794"/>
    </source>
</evidence>
<name>A0A183TZ19_TOXCA</name>
<gene>
    <name evidence="2" type="ORF">TCNE_LOCUS1489</name>
</gene>
<dbReference type="InterPro" id="IPR039720">
    <property type="entry name" value="TMEM94"/>
</dbReference>
<dbReference type="EMBL" id="UYWY01001142">
    <property type="protein sequence ID" value="VDM26257.1"/>
    <property type="molecule type" value="Genomic_DNA"/>
</dbReference>
<feature type="transmembrane region" description="Helical" evidence="1">
    <location>
        <begin position="316"/>
        <end position="335"/>
    </location>
</feature>